<protein>
    <submittedName>
        <fullName evidence="1">Uncharacterized protein</fullName>
    </submittedName>
</protein>
<sequence>MESMLRQLGLQEYYKEKISLNRLLLIDHNVLNDGAVQTSEDAVWFFLKKLMMVNGTARNVDFTAHTEPCSEEMGVNIADLLENIYSGDDISLHDIVTALFLCFCK</sequence>
<reference evidence="1 2" key="1">
    <citation type="submission" date="2024-04" db="EMBL/GenBank/DDBJ databases">
        <authorList>
            <person name="Waldvogel A.-M."/>
            <person name="Schoenle A."/>
        </authorList>
    </citation>
    <scope>NUCLEOTIDE SEQUENCE [LARGE SCALE GENOMIC DNA]</scope>
</reference>
<evidence type="ECO:0000313" key="2">
    <source>
        <dbReference type="Proteomes" id="UP001497482"/>
    </source>
</evidence>
<name>A0AAV2KXL5_KNICA</name>
<dbReference type="Proteomes" id="UP001497482">
    <property type="component" value="Chromosome 20"/>
</dbReference>
<organism evidence="1 2">
    <name type="scientific">Knipowitschia caucasica</name>
    <name type="common">Caucasian dwarf goby</name>
    <name type="synonym">Pomatoschistus caucasicus</name>
    <dbReference type="NCBI Taxonomy" id="637954"/>
    <lineage>
        <taxon>Eukaryota</taxon>
        <taxon>Metazoa</taxon>
        <taxon>Chordata</taxon>
        <taxon>Craniata</taxon>
        <taxon>Vertebrata</taxon>
        <taxon>Euteleostomi</taxon>
        <taxon>Actinopterygii</taxon>
        <taxon>Neopterygii</taxon>
        <taxon>Teleostei</taxon>
        <taxon>Neoteleostei</taxon>
        <taxon>Acanthomorphata</taxon>
        <taxon>Gobiaria</taxon>
        <taxon>Gobiiformes</taxon>
        <taxon>Gobioidei</taxon>
        <taxon>Gobiidae</taxon>
        <taxon>Gobiinae</taxon>
        <taxon>Knipowitschia</taxon>
    </lineage>
</organism>
<proteinExistence type="predicted"/>
<dbReference type="AlphaFoldDB" id="A0AAV2KXL5"/>
<evidence type="ECO:0000313" key="1">
    <source>
        <dbReference type="EMBL" id="CAL1594815.1"/>
    </source>
</evidence>
<accession>A0AAV2KXL5</accession>
<gene>
    <name evidence="1" type="ORF">KC01_LOCUS23742</name>
</gene>
<dbReference type="EMBL" id="OZ035842">
    <property type="protein sequence ID" value="CAL1594815.1"/>
    <property type="molecule type" value="Genomic_DNA"/>
</dbReference>
<keyword evidence="2" id="KW-1185">Reference proteome</keyword>